<dbReference type="OMA" id="VNMKDEY"/>
<dbReference type="Proteomes" id="UP000009131">
    <property type="component" value="Unassembled WGS sequence"/>
</dbReference>
<evidence type="ECO:0000256" key="8">
    <source>
        <dbReference type="ARBA" id="ARBA00022989"/>
    </source>
</evidence>
<keyword evidence="7" id="KW-0999">Mitochondrion inner membrane</keyword>
<dbReference type="GO" id="GO:0033617">
    <property type="term" value="P:mitochondrial respiratory chain complex IV assembly"/>
    <property type="evidence" value="ECO:0007669"/>
    <property type="project" value="TreeGrafter"/>
</dbReference>
<keyword evidence="10 12" id="KW-0472">Membrane</keyword>
<protein>
    <recommendedName>
        <fullName evidence="4">Cytochrome c oxidase assembly protein COX16, mitochondrial</fullName>
    </recommendedName>
    <alternativeName>
        <fullName evidence="5">Cytochrome c oxidase assembly protein cox16, mitochondrial</fullName>
    </alternativeName>
</protein>
<evidence type="ECO:0000256" key="12">
    <source>
        <dbReference type="SAM" id="Phobius"/>
    </source>
</evidence>
<gene>
    <name evidence="13" type="primary">Mo02230</name>
    <name evidence="13" type="ORF">E5Q_02230</name>
</gene>
<dbReference type="InterPro" id="IPR020164">
    <property type="entry name" value="Cyt_c_Oxase_assmbl_COX16"/>
</dbReference>
<comment type="function">
    <text evidence="1">Required for the assembly of the mitochondrial respiratory chain complex IV (CIV), also known as cytochrome c oxidase. May participate in merging the COX1 and COX2 assembly lines.</text>
</comment>
<keyword evidence="14" id="KW-1185">Reference proteome</keyword>
<evidence type="ECO:0000256" key="7">
    <source>
        <dbReference type="ARBA" id="ARBA00022792"/>
    </source>
</evidence>
<dbReference type="OrthoDB" id="5516033at2759"/>
<dbReference type="FunCoup" id="G7DYB5">
    <property type="interactions" value="18"/>
</dbReference>
<comment type="similarity">
    <text evidence="3">Belongs to the COX16 family.</text>
</comment>
<dbReference type="Pfam" id="PF14138">
    <property type="entry name" value="COX16"/>
    <property type="match status" value="1"/>
</dbReference>
<evidence type="ECO:0000256" key="10">
    <source>
        <dbReference type="ARBA" id="ARBA00023136"/>
    </source>
</evidence>
<comment type="caution">
    <text evidence="13">The sequence shown here is derived from an EMBL/GenBank/DDBJ whole genome shotgun (WGS) entry which is preliminary data.</text>
</comment>
<feature type="compositionally biased region" description="Polar residues" evidence="11">
    <location>
        <begin position="119"/>
        <end position="129"/>
    </location>
</feature>
<evidence type="ECO:0000256" key="2">
    <source>
        <dbReference type="ARBA" id="ARBA00004434"/>
    </source>
</evidence>
<reference evidence="13 14" key="1">
    <citation type="journal article" date="2011" name="J. Gen. Appl. Microbiol.">
        <title>Draft genome sequencing of the enigmatic basidiomycete Mixia osmundae.</title>
        <authorList>
            <person name="Nishida H."/>
            <person name="Nagatsuka Y."/>
            <person name="Sugiyama J."/>
        </authorList>
    </citation>
    <scope>NUCLEOTIDE SEQUENCE [LARGE SCALE GENOMIC DNA]</scope>
    <source>
        <strain evidence="14">CBS 9802 / IAM 14324 / JCM 22182 / KY 12970</strain>
    </source>
</reference>
<dbReference type="PANTHER" id="PTHR17130">
    <property type="entry name" value="MITOCHONDRIAL OUTER MEMBRANE PROTEIN 25"/>
    <property type="match status" value="1"/>
</dbReference>
<evidence type="ECO:0000256" key="1">
    <source>
        <dbReference type="ARBA" id="ARBA00002490"/>
    </source>
</evidence>
<comment type="subcellular location">
    <subcellularLocation>
        <location evidence="2">Mitochondrion inner membrane</location>
        <topology evidence="2">Single-pass membrane protein</topology>
    </subcellularLocation>
</comment>
<evidence type="ECO:0000256" key="11">
    <source>
        <dbReference type="SAM" id="MobiDB-lite"/>
    </source>
</evidence>
<dbReference type="RefSeq" id="XP_014570077.1">
    <property type="nucleotide sequence ID" value="XM_014714591.1"/>
</dbReference>
<feature type="region of interest" description="Disordered" evidence="11">
    <location>
        <begin position="104"/>
        <end position="129"/>
    </location>
</feature>
<reference evidence="13 14" key="2">
    <citation type="journal article" date="2012" name="Open Biol.">
        <title>Characteristics of nucleosomes and linker DNA regions on the genome of the basidiomycete Mixia osmundae revealed by mono- and dinucleosome mapping.</title>
        <authorList>
            <person name="Nishida H."/>
            <person name="Kondo S."/>
            <person name="Matsumoto T."/>
            <person name="Suzuki Y."/>
            <person name="Yoshikawa H."/>
            <person name="Taylor T.D."/>
            <person name="Sugiyama J."/>
        </authorList>
    </citation>
    <scope>NUCLEOTIDE SEQUENCE [LARGE SCALE GENOMIC DNA]</scope>
    <source>
        <strain evidence="14">CBS 9802 / IAM 14324 / JCM 22182 / KY 12970</strain>
    </source>
</reference>
<dbReference type="GO" id="GO:0005743">
    <property type="term" value="C:mitochondrial inner membrane"/>
    <property type="evidence" value="ECO:0007669"/>
    <property type="project" value="UniProtKB-SubCell"/>
</dbReference>
<feature type="transmembrane region" description="Helical" evidence="12">
    <location>
        <begin position="26"/>
        <end position="48"/>
    </location>
</feature>
<organism evidence="13 14">
    <name type="scientific">Mixia osmundae (strain CBS 9802 / IAM 14324 / JCM 22182 / KY 12970)</name>
    <dbReference type="NCBI Taxonomy" id="764103"/>
    <lineage>
        <taxon>Eukaryota</taxon>
        <taxon>Fungi</taxon>
        <taxon>Dikarya</taxon>
        <taxon>Basidiomycota</taxon>
        <taxon>Pucciniomycotina</taxon>
        <taxon>Mixiomycetes</taxon>
        <taxon>Mixiales</taxon>
        <taxon>Mixiaceae</taxon>
        <taxon>Mixia</taxon>
    </lineage>
</organism>
<accession>G7DYB5</accession>
<dbReference type="AlphaFoldDB" id="G7DYB5"/>
<evidence type="ECO:0000256" key="9">
    <source>
        <dbReference type="ARBA" id="ARBA00023128"/>
    </source>
</evidence>
<dbReference type="PANTHER" id="PTHR17130:SF14">
    <property type="entry name" value="CYTOCHROME C OXIDASE ASSEMBLY PROTEIN COX16 HOMOLOG, MITOCHONDRIAL"/>
    <property type="match status" value="1"/>
</dbReference>
<evidence type="ECO:0000256" key="4">
    <source>
        <dbReference type="ARBA" id="ARBA00015368"/>
    </source>
</evidence>
<proteinExistence type="inferred from homology"/>
<evidence type="ECO:0000256" key="5">
    <source>
        <dbReference type="ARBA" id="ARBA00019222"/>
    </source>
</evidence>
<dbReference type="HOGENOM" id="CLU_131611_2_0_1"/>
<keyword evidence="8 12" id="KW-1133">Transmembrane helix</keyword>
<evidence type="ECO:0000313" key="14">
    <source>
        <dbReference type="Proteomes" id="UP000009131"/>
    </source>
</evidence>
<dbReference type="EMBL" id="BABT02000062">
    <property type="protein sequence ID" value="GAA95575.1"/>
    <property type="molecule type" value="Genomic_DNA"/>
</dbReference>
<sequence length="129" mass="14955">MNSLPSKPLKRAKPGGLNALTRRYPFLLFGLPFVLTIVGGSFALSSFTQTRYDLKDSKVRQVSQEEELNMSKSRKKVDLREEYFRLRAQEDELDEWENKRISRLPGQAQWGDMAPPPTQKQLQEQARRS</sequence>
<keyword evidence="9" id="KW-0496">Mitochondrion</keyword>
<dbReference type="InParanoid" id="G7DYB5"/>
<evidence type="ECO:0000256" key="3">
    <source>
        <dbReference type="ARBA" id="ARBA00008370"/>
    </source>
</evidence>
<dbReference type="STRING" id="764103.G7DYB5"/>
<name>G7DYB5_MIXOS</name>
<dbReference type="eggNOG" id="ENOG502S9GT">
    <property type="taxonomic scope" value="Eukaryota"/>
</dbReference>
<evidence type="ECO:0000256" key="6">
    <source>
        <dbReference type="ARBA" id="ARBA00022692"/>
    </source>
</evidence>
<keyword evidence="6 12" id="KW-0812">Transmembrane</keyword>
<evidence type="ECO:0000313" key="13">
    <source>
        <dbReference type="EMBL" id="GAA95575.1"/>
    </source>
</evidence>